<evidence type="ECO:0000256" key="2">
    <source>
        <dbReference type="ARBA" id="ARBA00022603"/>
    </source>
</evidence>
<dbReference type="InterPro" id="IPR002877">
    <property type="entry name" value="RNA_MeTrfase_FtsJ_dom"/>
</dbReference>
<evidence type="ECO:0000256" key="3">
    <source>
        <dbReference type="ARBA" id="ARBA00022679"/>
    </source>
</evidence>
<dbReference type="AlphaFoldDB" id="A0A382M8Z5"/>
<protein>
    <recommendedName>
        <fullName evidence="5">Ribosomal RNA methyltransferase FtsJ domain-containing protein</fullName>
    </recommendedName>
</protein>
<feature type="non-terminal residue" evidence="6">
    <location>
        <position position="91"/>
    </location>
</feature>
<dbReference type="InterPro" id="IPR050082">
    <property type="entry name" value="RNA_methyltr_RlmE"/>
</dbReference>
<proteinExistence type="predicted"/>
<dbReference type="PANTHER" id="PTHR10920:SF18">
    <property type="entry name" value="RRNA METHYLTRANSFERASE 2, MITOCHONDRIAL"/>
    <property type="match status" value="1"/>
</dbReference>
<feature type="domain" description="Ribosomal RNA methyltransferase FtsJ" evidence="5">
    <location>
        <begin position="28"/>
        <end position="86"/>
    </location>
</feature>
<dbReference type="Pfam" id="PF01728">
    <property type="entry name" value="FtsJ"/>
    <property type="match status" value="1"/>
</dbReference>
<evidence type="ECO:0000256" key="4">
    <source>
        <dbReference type="ARBA" id="ARBA00022691"/>
    </source>
</evidence>
<accession>A0A382M8Z5</accession>
<evidence type="ECO:0000259" key="5">
    <source>
        <dbReference type="Pfam" id="PF01728"/>
    </source>
</evidence>
<dbReference type="PANTHER" id="PTHR10920">
    <property type="entry name" value="RIBOSOMAL RNA METHYLTRANSFERASE"/>
    <property type="match status" value="1"/>
</dbReference>
<reference evidence="6" key="1">
    <citation type="submission" date="2018-05" db="EMBL/GenBank/DDBJ databases">
        <authorList>
            <person name="Lanie J.A."/>
            <person name="Ng W.-L."/>
            <person name="Kazmierczak K.M."/>
            <person name="Andrzejewski T.M."/>
            <person name="Davidsen T.M."/>
            <person name="Wayne K.J."/>
            <person name="Tettelin H."/>
            <person name="Glass J.I."/>
            <person name="Rusch D."/>
            <person name="Podicherti R."/>
            <person name="Tsui H.-C.T."/>
            <person name="Winkler M.E."/>
        </authorList>
    </citation>
    <scope>NUCLEOTIDE SEQUENCE</scope>
</reference>
<gene>
    <name evidence="6" type="ORF">METZ01_LOCUS298170</name>
</gene>
<keyword evidence="2" id="KW-0489">Methyltransferase</keyword>
<dbReference type="Gene3D" id="3.40.50.150">
    <property type="entry name" value="Vaccinia Virus protein VP39"/>
    <property type="match status" value="1"/>
</dbReference>
<name>A0A382M8Z5_9ZZZZ</name>
<dbReference type="EMBL" id="UINC01092052">
    <property type="protein sequence ID" value="SVC45316.1"/>
    <property type="molecule type" value="Genomic_DNA"/>
</dbReference>
<keyword evidence="1" id="KW-0698">rRNA processing</keyword>
<evidence type="ECO:0000256" key="1">
    <source>
        <dbReference type="ARBA" id="ARBA00022552"/>
    </source>
</evidence>
<evidence type="ECO:0000313" key="6">
    <source>
        <dbReference type="EMBL" id="SVC45316.1"/>
    </source>
</evidence>
<sequence length="91" mass="10631">MKKNKISKNWINKQRRDIYVRQSKIEGYRSRSVYKLQEIDQKFKIFKNGISVIDLGAAPGSWSQYASKNIKSGKIASIDLLDFKKIENIHQ</sequence>
<dbReference type="GO" id="GO:0008650">
    <property type="term" value="F:rRNA (uridine-2'-O-)-methyltransferase activity"/>
    <property type="evidence" value="ECO:0007669"/>
    <property type="project" value="TreeGrafter"/>
</dbReference>
<keyword evidence="4" id="KW-0949">S-adenosyl-L-methionine</keyword>
<dbReference type="SUPFAM" id="SSF53335">
    <property type="entry name" value="S-adenosyl-L-methionine-dependent methyltransferases"/>
    <property type="match status" value="1"/>
</dbReference>
<dbReference type="InterPro" id="IPR029063">
    <property type="entry name" value="SAM-dependent_MTases_sf"/>
</dbReference>
<organism evidence="6">
    <name type="scientific">marine metagenome</name>
    <dbReference type="NCBI Taxonomy" id="408172"/>
    <lineage>
        <taxon>unclassified sequences</taxon>
        <taxon>metagenomes</taxon>
        <taxon>ecological metagenomes</taxon>
    </lineage>
</organism>
<keyword evidence="3" id="KW-0808">Transferase</keyword>